<evidence type="ECO:0000259" key="1">
    <source>
        <dbReference type="Pfam" id="PF01738"/>
    </source>
</evidence>
<feature type="domain" description="Dienelactone hydrolase" evidence="1">
    <location>
        <begin position="2"/>
        <end position="193"/>
    </location>
</feature>
<proteinExistence type="predicted"/>
<organism evidence="2 3">
    <name type="scientific">Paenibacillus thailandensis</name>
    <dbReference type="NCBI Taxonomy" id="393250"/>
    <lineage>
        <taxon>Bacteria</taxon>
        <taxon>Bacillati</taxon>
        <taxon>Bacillota</taxon>
        <taxon>Bacilli</taxon>
        <taxon>Bacillales</taxon>
        <taxon>Paenibacillaceae</taxon>
        <taxon>Paenibacillus</taxon>
    </lineage>
</organism>
<dbReference type="Gene3D" id="3.40.50.1820">
    <property type="entry name" value="alpha/beta hydrolase"/>
    <property type="match status" value="1"/>
</dbReference>
<gene>
    <name evidence="2" type="ORF">ACFSW5_08870</name>
</gene>
<dbReference type="GO" id="GO:0016787">
    <property type="term" value="F:hydrolase activity"/>
    <property type="evidence" value="ECO:0007669"/>
    <property type="project" value="UniProtKB-KW"/>
</dbReference>
<dbReference type="Pfam" id="PF01738">
    <property type="entry name" value="DLH"/>
    <property type="match status" value="1"/>
</dbReference>
<comment type="caution">
    <text evidence="2">The sequence shown here is derived from an EMBL/GenBank/DDBJ whole genome shotgun (WGS) entry which is preliminary data.</text>
</comment>
<keyword evidence="2" id="KW-0378">Hydrolase</keyword>
<dbReference type="EC" id="3.1.-.-" evidence="2"/>
<dbReference type="RefSeq" id="WP_379271588.1">
    <property type="nucleotide sequence ID" value="NZ_JBHUGT010000022.1"/>
</dbReference>
<evidence type="ECO:0000313" key="3">
    <source>
        <dbReference type="Proteomes" id="UP001597493"/>
    </source>
</evidence>
<sequence>MLFIPKHSDTAIIVLHEIYGVNRHMQYICKLLSENDVDVYCPDLLERECFDYADESKAYLHFIENVGFEQASLKANRLLSDVREKYKKVYLIGFSVGATVAWLCGKEKLVDGIVGYYGSRIRNYMDISPQCRALLFFPEEEKSFNVNELAAMLVKKPNVEVRQFSGQHGFSDPFSPKYNEQSAEKAFKKVLDFI</sequence>
<protein>
    <submittedName>
        <fullName evidence="2">Dienelactone hydrolase family protein</fullName>
        <ecNumber evidence="2">3.1.-.-</ecNumber>
    </submittedName>
</protein>
<dbReference type="PANTHER" id="PTHR46623">
    <property type="entry name" value="CARBOXYMETHYLENEBUTENOLIDASE-RELATED"/>
    <property type="match status" value="1"/>
</dbReference>
<keyword evidence="3" id="KW-1185">Reference proteome</keyword>
<dbReference type="SUPFAM" id="SSF53474">
    <property type="entry name" value="alpha/beta-Hydrolases"/>
    <property type="match status" value="1"/>
</dbReference>
<accession>A0ABW5QW84</accession>
<dbReference type="PANTHER" id="PTHR46623:SF6">
    <property type="entry name" value="ALPHA_BETA-HYDROLASES SUPERFAMILY PROTEIN"/>
    <property type="match status" value="1"/>
</dbReference>
<dbReference type="InterPro" id="IPR029058">
    <property type="entry name" value="AB_hydrolase_fold"/>
</dbReference>
<name>A0ABW5QW84_9BACL</name>
<dbReference type="InterPro" id="IPR002925">
    <property type="entry name" value="Dienelactn_hydro"/>
</dbReference>
<evidence type="ECO:0000313" key="2">
    <source>
        <dbReference type="EMBL" id="MFD2660385.1"/>
    </source>
</evidence>
<dbReference type="Proteomes" id="UP001597493">
    <property type="component" value="Unassembled WGS sequence"/>
</dbReference>
<reference evidence="3" key="1">
    <citation type="journal article" date="2019" name="Int. J. Syst. Evol. Microbiol.">
        <title>The Global Catalogue of Microorganisms (GCM) 10K type strain sequencing project: providing services to taxonomists for standard genome sequencing and annotation.</title>
        <authorList>
            <consortium name="The Broad Institute Genomics Platform"/>
            <consortium name="The Broad Institute Genome Sequencing Center for Infectious Disease"/>
            <person name="Wu L."/>
            <person name="Ma J."/>
        </authorList>
    </citation>
    <scope>NUCLEOTIDE SEQUENCE [LARGE SCALE GENOMIC DNA]</scope>
    <source>
        <strain evidence="3">TISTR 1827</strain>
    </source>
</reference>
<dbReference type="EMBL" id="JBHUMY010000007">
    <property type="protein sequence ID" value="MFD2660385.1"/>
    <property type="molecule type" value="Genomic_DNA"/>
</dbReference>
<dbReference type="InterPro" id="IPR051049">
    <property type="entry name" value="Dienelactone_hydrolase-like"/>
</dbReference>